<dbReference type="Proteomes" id="UP000681870">
    <property type="component" value="Unassembled WGS sequence"/>
</dbReference>
<comment type="cofactor">
    <cofactor evidence="1">
        <name>pyridoxal 5'-phosphate</name>
        <dbReference type="ChEBI" id="CHEBI:597326"/>
    </cofactor>
</comment>
<organism evidence="4 5">
    <name type="scientific">Ornithinibacillus massiliensis</name>
    <dbReference type="NCBI Taxonomy" id="1944633"/>
    <lineage>
        <taxon>Bacteria</taxon>
        <taxon>Bacillati</taxon>
        <taxon>Bacillota</taxon>
        <taxon>Bacilli</taxon>
        <taxon>Bacillales</taxon>
        <taxon>Bacillaceae</taxon>
        <taxon>Ornithinibacillus</taxon>
    </lineage>
</organism>
<reference evidence="4 5" key="1">
    <citation type="submission" date="2021-05" db="EMBL/GenBank/DDBJ databases">
        <title>Ornithinibacillus massiliensis sp. nov.</title>
        <authorList>
            <person name="Iwaza R."/>
            <person name="Lagier J.-C."/>
            <person name="Raoult D."/>
        </authorList>
    </citation>
    <scope>NUCLEOTIDE SEQUENCE [LARGE SCALE GENOMIC DNA]</scope>
    <source>
        <strain evidence="4 5">Marseille-P3601</strain>
    </source>
</reference>
<comment type="caution">
    <text evidence="4">The sequence shown here is derived from an EMBL/GenBank/DDBJ whole genome shotgun (WGS) entry which is preliminary data.</text>
</comment>
<dbReference type="InterPro" id="IPR015421">
    <property type="entry name" value="PyrdxlP-dep_Trfase_major"/>
</dbReference>
<dbReference type="Gene3D" id="3.90.1150.10">
    <property type="entry name" value="Aspartate Aminotransferase, domain 1"/>
    <property type="match status" value="1"/>
</dbReference>
<keyword evidence="2" id="KW-0663">Pyridoxal phosphate</keyword>
<sequence length="379" mass="41898">MIYLDNSATTKPHPEVLQSFQQVSTSFFANPSSIHILGGETEKLLLKSKEQAANLLNVYEDEIIFTSGGTEGNNIAIKGIALQHQGRGKHIITSEIEHPSVYEACKSLEALGFQITYLPVNETGVVSVEDVKRAIQPDTILISIMHVNNEIGSIQPIKEIGEIAKNHPKLFFHVDHVQGLGKVPITLSNSGIDLCTMSGHKIHGLKGTGILYKRRGVKLFPLFHGGDQELKIRSGTENLAGAVAFVKALRLIKERQVRDSEKLFQLNLYLRQELGEIEEVVINSSEQAAPHILNFSIPGLKPEVMIHTLGKQGIFISTKSACSSKDLDESRIVKACGFSQDRAKSALRVSLSYDNTMDEIKTFIHKLKEAINQLKEVME</sequence>
<dbReference type="EMBL" id="JAGXBY010000008">
    <property type="protein sequence ID" value="MBS3682009.1"/>
    <property type="molecule type" value="Genomic_DNA"/>
</dbReference>
<protein>
    <submittedName>
        <fullName evidence="4">Cysteine desulfurase</fullName>
    </submittedName>
</protein>
<dbReference type="RefSeq" id="WP_211742592.1">
    <property type="nucleotide sequence ID" value="NZ_JAGXBY010000008.1"/>
</dbReference>
<gene>
    <name evidence="4" type="ORF">KGF86_17595</name>
</gene>
<accession>A0ABS5MI54</accession>
<evidence type="ECO:0000256" key="1">
    <source>
        <dbReference type="ARBA" id="ARBA00001933"/>
    </source>
</evidence>
<keyword evidence="5" id="KW-1185">Reference proteome</keyword>
<evidence type="ECO:0000313" key="5">
    <source>
        <dbReference type="Proteomes" id="UP000681870"/>
    </source>
</evidence>
<dbReference type="InterPro" id="IPR000192">
    <property type="entry name" value="Aminotrans_V_dom"/>
</dbReference>
<evidence type="ECO:0000313" key="4">
    <source>
        <dbReference type="EMBL" id="MBS3682009.1"/>
    </source>
</evidence>
<feature type="domain" description="Aminotransferase class V" evidence="3">
    <location>
        <begin position="2"/>
        <end position="363"/>
    </location>
</feature>
<evidence type="ECO:0000259" key="3">
    <source>
        <dbReference type="Pfam" id="PF00266"/>
    </source>
</evidence>
<dbReference type="InterPro" id="IPR015422">
    <property type="entry name" value="PyrdxlP-dep_Trfase_small"/>
</dbReference>
<dbReference type="SUPFAM" id="SSF53383">
    <property type="entry name" value="PLP-dependent transferases"/>
    <property type="match status" value="1"/>
</dbReference>
<dbReference type="PIRSF" id="PIRSF005572">
    <property type="entry name" value="NifS"/>
    <property type="match status" value="1"/>
</dbReference>
<dbReference type="Pfam" id="PF00266">
    <property type="entry name" value="Aminotran_5"/>
    <property type="match status" value="1"/>
</dbReference>
<name>A0ABS5MI54_9BACI</name>
<dbReference type="Gene3D" id="3.40.640.10">
    <property type="entry name" value="Type I PLP-dependent aspartate aminotransferase-like (Major domain)"/>
    <property type="match status" value="1"/>
</dbReference>
<dbReference type="PANTHER" id="PTHR11601">
    <property type="entry name" value="CYSTEINE DESULFURYLASE FAMILY MEMBER"/>
    <property type="match status" value="1"/>
</dbReference>
<dbReference type="InterPro" id="IPR016454">
    <property type="entry name" value="Cysteine_dSase"/>
</dbReference>
<dbReference type="InterPro" id="IPR015424">
    <property type="entry name" value="PyrdxlP-dep_Trfase"/>
</dbReference>
<dbReference type="PANTHER" id="PTHR11601:SF50">
    <property type="entry name" value="CYSTEINE DESULFURASE ISCS 2-RELATED"/>
    <property type="match status" value="1"/>
</dbReference>
<proteinExistence type="predicted"/>
<evidence type="ECO:0000256" key="2">
    <source>
        <dbReference type="ARBA" id="ARBA00022898"/>
    </source>
</evidence>